<dbReference type="PANTHER" id="PTHR10947">
    <property type="entry name" value="PHENYLALANYL-TRNA SYNTHETASE BETA CHAIN AND LEUCINE-RICH REPEAT-CONTAINING PROTEIN 47"/>
    <property type="match status" value="1"/>
</dbReference>
<evidence type="ECO:0000256" key="6">
    <source>
        <dbReference type="ARBA" id="ARBA00022840"/>
    </source>
</evidence>
<gene>
    <name evidence="12" type="primary">syfB</name>
</gene>
<accession>A0A1Z1MRL7</accession>
<evidence type="ECO:0000256" key="8">
    <source>
        <dbReference type="ARBA" id="ARBA00022917"/>
    </source>
</evidence>
<evidence type="ECO:0000256" key="5">
    <source>
        <dbReference type="ARBA" id="ARBA00022741"/>
    </source>
</evidence>
<evidence type="ECO:0000256" key="4">
    <source>
        <dbReference type="ARBA" id="ARBA00022723"/>
    </source>
</evidence>
<keyword evidence="12" id="KW-0934">Plastid</keyword>
<dbReference type="InterPro" id="IPR009061">
    <property type="entry name" value="DNA-bd_dom_put_sf"/>
</dbReference>
<dbReference type="SUPFAM" id="SSF54991">
    <property type="entry name" value="Anticodon-binding domain of PheRS"/>
    <property type="match status" value="1"/>
</dbReference>
<keyword evidence="3 12" id="KW-0436">Ligase</keyword>
<keyword evidence="5" id="KW-0547">Nucleotide-binding</keyword>
<dbReference type="Gene3D" id="3.30.930.10">
    <property type="entry name" value="Bira Bifunctional Protein, Domain 2"/>
    <property type="match status" value="1"/>
</dbReference>
<evidence type="ECO:0000256" key="3">
    <source>
        <dbReference type="ARBA" id="ARBA00022598"/>
    </source>
</evidence>
<evidence type="ECO:0000256" key="7">
    <source>
        <dbReference type="ARBA" id="ARBA00022842"/>
    </source>
</evidence>
<comment type="cofactor">
    <cofactor evidence="1">
        <name>Mg(2+)</name>
        <dbReference type="ChEBI" id="CHEBI:18420"/>
    </cofactor>
</comment>
<feature type="domain" description="B5" evidence="11">
    <location>
        <begin position="246"/>
        <end position="331"/>
    </location>
</feature>
<dbReference type="InterPro" id="IPR005121">
    <property type="entry name" value="Fdx_antiC-bd"/>
</dbReference>
<dbReference type="InterPro" id="IPR036690">
    <property type="entry name" value="Fdx_antiC-bd_sf"/>
</dbReference>
<dbReference type="EC" id="6.1.1.20" evidence="2"/>
<keyword evidence="7" id="KW-0460">Magnesium</keyword>
<keyword evidence="4" id="KW-0479">Metal-binding</keyword>
<dbReference type="Gene3D" id="3.30.56.10">
    <property type="match status" value="2"/>
</dbReference>
<name>A0A1Z1MRL7_9FLOR</name>
<keyword evidence="12" id="KW-0150">Chloroplast</keyword>
<dbReference type="Gene3D" id="3.30.70.380">
    <property type="entry name" value="Ferrodoxin-fold anticodon-binding domain"/>
    <property type="match status" value="1"/>
</dbReference>
<evidence type="ECO:0000259" key="10">
    <source>
        <dbReference type="PROSITE" id="PS51447"/>
    </source>
</evidence>
<keyword evidence="8" id="KW-0648">Protein biosynthesis</keyword>
<evidence type="ECO:0000259" key="11">
    <source>
        <dbReference type="PROSITE" id="PS51483"/>
    </source>
</evidence>
<evidence type="ECO:0000256" key="1">
    <source>
        <dbReference type="ARBA" id="ARBA00001946"/>
    </source>
</evidence>
<geneLocation type="chloroplast" evidence="12"/>
<dbReference type="Pfam" id="PF03147">
    <property type="entry name" value="FDX-ACB"/>
    <property type="match status" value="1"/>
</dbReference>
<dbReference type="GO" id="GO:0003723">
    <property type="term" value="F:RNA binding"/>
    <property type="evidence" value="ECO:0007669"/>
    <property type="project" value="InterPro"/>
</dbReference>
<evidence type="ECO:0000256" key="9">
    <source>
        <dbReference type="ARBA" id="ARBA00023146"/>
    </source>
</evidence>
<dbReference type="InterPro" id="IPR045864">
    <property type="entry name" value="aa-tRNA-synth_II/BPL/LPL"/>
</dbReference>
<dbReference type="Pfam" id="PF03484">
    <property type="entry name" value="B5"/>
    <property type="match status" value="1"/>
</dbReference>
<dbReference type="PROSITE" id="PS51447">
    <property type="entry name" value="FDX_ACB"/>
    <property type="match status" value="1"/>
</dbReference>
<protein>
    <recommendedName>
        <fullName evidence="2">phenylalanine--tRNA ligase</fullName>
        <ecNumber evidence="2">6.1.1.20</ecNumber>
    </recommendedName>
</protein>
<sequence length="655" mass="77279">MKFSWKLINYFIDIEHIKPEVLEEKLALSGIEVERIKKIKDIKDFILDVSLTSNRKDIYSTISLAKELGLIINEKLKLTPINSFGKLNKYKITKSAINKSFVNINEISNIQINKTPQWIIDLLKIYNIKNSNIIYDIQKYIEIKWGNTFYILTKYDILSNLNLIDKGIQITNKIIFNYIMLNYNDNKKFLVFTNYNANNATKSKINNHDSEYYYNSYINTITLLNTFTKCKIGKSYCIFTTTNEHKNIKRIEIKKETIDTILGRIKSSNFKYISGTNIFSTLNRLNLLPKYNQLTKTFLIQVPQTRKDDLSRPIDIIEEIGRIEGFNHFLDQLRKTNTKGNIDKTSLKVKQIRKILRQLGLNEVINCCLINNNFHNNDVKIYNPLTQDQCELRSNILQNLINNYIYNIKQTNDDHRIEIFEIGKIFQEKLQDNYKEEAHLGGLIYNNNFIRENWYTESINGNFFHCKGFIEILLEQLNSKVYFSKIDDYTQIISQQRRFFHHIKHIGIYQQNNKKLIGILGEINPICVKEVNITKSKVYIFEININRLITSIKPNSHLNYIIKPYSSYPSVTRDISIKISKRRSIQSIKEIFSKNYNSLIKSVKIFNEYLNKESNMKSISLRIKYESKERTLNANDIEKIDKEIYYLLSKFESKT</sequence>
<dbReference type="SUPFAM" id="SSF46955">
    <property type="entry name" value="Putative DNA-binding domain"/>
    <property type="match status" value="2"/>
</dbReference>
<dbReference type="InterPro" id="IPR041616">
    <property type="entry name" value="PheRS_beta_core"/>
</dbReference>
<dbReference type="GO" id="GO:0004826">
    <property type="term" value="F:phenylalanine-tRNA ligase activity"/>
    <property type="evidence" value="ECO:0007669"/>
    <property type="project" value="UniProtKB-EC"/>
</dbReference>
<dbReference type="PANTHER" id="PTHR10947:SF0">
    <property type="entry name" value="PHENYLALANINE--TRNA LIGASE BETA SUBUNIT"/>
    <property type="match status" value="1"/>
</dbReference>
<proteinExistence type="predicted"/>
<feature type="domain" description="FDX-ACB" evidence="10">
    <location>
        <begin position="566"/>
        <end position="655"/>
    </location>
</feature>
<dbReference type="GO" id="GO:0000287">
    <property type="term" value="F:magnesium ion binding"/>
    <property type="evidence" value="ECO:0007669"/>
    <property type="project" value="InterPro"/>
</dbReference>
<dbReference type="GO" id="GO:0006432">
    <property type="term" value="P:phenylalanyl-tRNA aminoacylation"/>
    <property type="evidence" value="ECO:0007669"/>
    <property type="project" value="InterPro"/>
</dbReference>
<dbReference type="SMART" id="SM00874">
    <property type="entry name" value="B5"/>
    <property type="match status" value="1"/>
</dbReference>
<dbReference type="EMBL" id="MF101451">
    <property type="protein sequence ID" value="ARW68391.1"/>
    <property type="molecule type" value="Genomic_DNA"/>
</dbReference>
<dbReference type="PROSITE" id="PS51483">
    <property type="entry name" value="B5"/>
    <property type="match status" value="1"/>
</dbReference>
<keyword evidence="6" id="KW-0067">ATP-binding</keyword>
<dbReference type="InterPro" id="IPR045060">
    <property type="entry name" value="Phe-tRNA-ligase_IIc_bsu"/>
</dbReference>
<dbReference type="Pfam" id="PF17759">
    <property type="entry name" value="tRNA_synthFbeta"/>
    <property type="match status" value="1"/>
</dbReference>
<dbReference type="SMART" id="SM00896">
    <property type="entry name" value="FDX-ACB"/>
    <property type="match status" value="1"/>
</dbReference>
<dbReference type="GO" id="GO:0005524">
    <property type="term" value="F:ATP binding"/>
    <property type="evidence" value="ECO:0007669"/>
    <property type="project" value="UniProtKB-KW"/>
</dbReference>
<evidence type="ECO:0000313" key="12">
    <source>
        <dbReference type="EMBL" id="ARW68391.1"/>
    </source>
</evidence>
<dbReference type="SUPFAM" id="SSF55681">
    <property type="entry name" value="Class II aaRS and biotin synthetases"/>
    <property type="match status" value="1"/>
</dbReference>
<dbReference type="GO" id="GO:0009328">
    <property type="term" value="C:phenylalanine-tRNA ligase complex"/>
    <property type="evidence" value="ECO:0007669"/>
    <property type="project" value="TreeGrafter"/>
</dbReference>
<keyword evidence="9" id="KW-0030">Aminoacyl-tRNA synthetase</keyword>
<dbReference type="AlphaFoldDB" id="A0A1Z1MRL7"/>
<organism evidence="12">
    <name type="scientific">Chondria sp.</name>
    <name type="common">in: red algae</name>
    <dbReference type="NCBI Taxonomy" id="1982705"/>
    <lineage>
        <taxon>Eukaryota</taxon>
        <taxon>Rhodophyta</taxon>
        <taxon>Florideophyceae</taxon>
        <taxon>Rhodymeniophycidae</taxon>
        <taxon>Ceramiales</taxon>
        <taxon>Rhodomelaceae</taxon>
        <taxon>Chondrieae</taxon>
        <taxon>Chondria</taxon>
    </lineage>
</organism>
<dbReference type="InterPro" id="IPR005147">
    <property type="entry name" value="tRNA_synthase_B5-dom"/>
</dbReference>
<evidence type="ECO:0000256" key="2">
    <source>
        <dbReference type="ARBA" id="ARBA00012814"/>
    </source>
</evidence>
<reference evidence="12" key="1">
    <citation type="journal article" date="2017" name="J. Phycol.">
        <title>Analysis of chloroplast genomes and a supermatrix inform reclassification of the Rhodomelaceae (Rhodophyta).</title>
        <authorList>
            <person name="Diaz-Tapia P."/>
            <person name="Maggs C.A."/>
            <person name="West J.A."/>
            <person name="Verbruggen H."/>
        </authorList>
    </citation>
    <scope>NUCLEOTIDE SEQUENCE</scope>
    <source>
        <strain evidence="12">PD1582</strain>
    </source>
</reference>